<name>A0A918X8E4_9ACTN</name>
<proteinExistence type="predicted"/>
<feature type="domain" description="Beta-lactamase class A catalytic" evidence="1">
    <location>
        <begin position="33"/>
        <end position="278"/>
    </location>
</feature>
<organism evidence="2 3">
    <name type="scientific">Streptomyces finlayi</name>
    <dbReference type="NCBI Taxonomy" id="67296"/>
    <lineage>
        <taxon>Bacteria</taxon>
        <taxon>Bacillati</taxon>
        <taxon>Actinomycetota</taxon>
        <taxon>Actinomycetes</taxon>
        <taxon>Kitasatosporales</taxon>
        <taxon>Streptomycetaceae</taxon>
        <taxon>Streptomyces</taxon>
    </lineage>
</organism>
<reference evidence="2" key="2">
    <citation type="submission" date="2020-09" db="EMBL/GenBank/DDBJ databases">
        <authorList>
            <person name="Sun Q."/>
            <person name="Ohkuma M."/>
        </authorList>
    </citation>
    <scope>NUCLEOTIDE SEQUENCE</scope>
    <source>
        <strain evidence="2">JCM 4637</strain>
    </source>
</reference>
<evidence type="ECO:0000313" key="3">
    <source>
        <dbReference type="Proteomes" id="UP000638353"/>
    </source>
</evidence>
<dbReference type="Pfam" id="PF13354">
    <property type="entry name" value="Beta-lactamase2"/>
    <property type="match status" value="1"/>
</dbReference>
<dbReference type="SUPFAM" id="SSF56601">
    <property type="entry name" value="beta-lactamase/transpeptidase-like"/>
    <property type="match status" value="1"/>
</dbReference>
<dbReference type="GO" id="GO:0030655">
    <property type="term" value="P:beta-lactam antibiotic catabolic process"/>
    <property type="evidence" value="ECO:0007669"/>
    <property type="project" value="InterPro"/>
</dbReference>
<protein>
    <submittedName>
        <fullName evidence="2">Serine hydrolase</fullName>
    </submittedName>
</protein>
<keyword evidence="2" id="KW-0378">Hydrolase</keyword>
<accession>A0A918X8E4</accession>
<dbReference type="PANTHER" id="PTHR35333">
    <property type="entry name" value="BETA-LACTAMASE"/>
    <property type="match status" value="1"/>
</dbReference>
<comment type="caution">
    <text evidence="2">The sequence shown here is derived from an EMBL/GenBank/DDBJ whole genome shotgun (WGS) entry which is preliminary data.</text>
</comment>
<reference evidence="2" key="1">
    <citation type="journal article" date="2014" name="Int. J. Syst. Evol. Microbiol.">
        <title>Complete genome sequence of Corynebacterium casei LMG S-19264T (=DSM 44701T), isolated from a smear-ripened cheese.</title>
        <authorList>
            <consortium name="US DOE Joint Genome Institute (JGI-PGF)"/>
            <person name="Walter F."/>
            <person name="Albersmeier A."/>
            <person name="Kalinowski J."/>
            <person name="Ruckert C."/>
        </authorList>
    </citation>
    <scope>NUCLEOTIDE SEQUENCE</scope>
    <source>
        <strain evidence="2">JCM 4637</strain>
    </source>
</reference>
<evidence type="ECO:0000259" key="1">
    <source>
        <dbReference type="Pfam" id="PF13354"/>
    </source>
</evidence>
<sequence length="313" mass="33264">MGDVSDVHEQIATVFEEAGAQGFLHAREIGPGTASEVAFGADTPVVLASVFKIPVAVAYAREVAAGRLDERERTTIPARYRIGGIGTAGCADDVEMTWRDVALFMLTMSDNAATDVLCHRLGRATVEKVLAELGLSRTRLIGCCEDLFASFAADLGVVWGDMAGPGGEPGELERVLAAATPEQIWQSSVLDPARTSASTPRDITELLDAIWTDRAGAPEACERVRSMMGRQIWPHRLTSGFASDVTIAAKTGTLPAVRNEAGVVAYPDGRRFAVAVFTRAATLDDRLPAVDASIGRAARIAVDHLRQPAGRHG</sequence>
<dbReference type="Gene3D" id="3.40.710.10">
    <property type="entry name" value="DD-peptidase/beta-lactamase superfamily"/>
    <property type="match status" value="1"/>
</dbReference>
<dbReference type="PANTHER" id="PTHR35333:SF3">
    <property type="entry name" value="BETA-LACTAMASE-TYPE TRANSPEPTIDASE FOLD CONTAINING PROTEIN"/>
    <property type="match status" value="1"/>
</dbReference>
<dbReference type="AlphaFoldDB" id="A0A918X8E4"/>
<dbReference type="Proteomes" id="UP000638353">
    <property type="component" value="Unassembled WGS sequence"/>
</dbReference>
<dbReference type="EMBL" id="BMVC01000028">
    <property type="protein sequence ID" value="GHD18078.1"/>
    <property type="molecule type" value="Genomic_DNA"/>
</dbReference>
<dbReference type="InterPro" id="IPR012338">
    <property type="entry name" value="Beta-lactam/transpept-like"/>
</dbReference>
<dbReference type="InterPro" id="IPR000871">
    <property type="entry name" value="Beta-lactam_class-A"/>
</dbReference>
<dbReference type="GO" id="GO:0008800">
    <property type="term" value="F:beta-lactamase activity"/>
    <property type="evidence" value="ECO:0007669"/>
    <property type="project" value="InterPro"/>
</dbReference>
<evidence type="ECO:0000313" key="2">
    <source>
        <dbReference type="EMBL" id="GHD18078.1"/>
    </source>
</evidence>
<gene>
    <name evidence="2" type="ORF">GCM10010334_80500</name>
</gene>
<dbReference type="GO" id="GO:0046677">
    <property type="term" value="P:response to antibiotic"/>
    <property type="evidence" value="ECO:0007669"/>
    <property type="project" value="InterPro"/>
</dbReference>
<dbReference type="InterPro" id="IPR045155">
    <property type="entry name" value="Beta-lactam_cat"/>
</dbReference>